<feature type="transmembrane region" description="Helical" evidence="1">
    <location>
        <begin position="6"/>
        <end position="29"/>
    </location>
</feature>
<gene>
    <name evidence="2" type="ORF">FB459_0311</name>
</gene>
<accession>A0A542EC66</accession>
<dbReference type="Pfam" id="PF11139">
    <property type="entry name" value="SfLAP"/>
    <property type="match status" value="1"/>
</dbReference>
<feature type="transmembrane region" description="Helical" evidence="1">
    <location>
        <begin position="81"/>
        <end position="101"/>
    </location>
</feature>
<evidence type="ECO:0000256" key="1">
    <source>
        <dbReference type="SAM" id="Phobius"/>
    </source>
</evidence>
<protein>
    <submittedName>
        <fullName evidence="2">Sap-like sulfolipid-1-addressing protein</fullName>
    </submittedName>
</protein>
<keyword evidence="1" id="KW-1133">Transmembrane helix</keyword>
<keyword evidence="1" id="KW-0472">Membrane</keyword>
<organism evidence="2 3">
    <name type="scientific">Yimella lutea</name>
    <dbReference type="NCBI Taxonomy" id="587872"/>
    <lineage>
        <taxon>Bacteria</taxon>
        <taxon>Bacillati</taxon>
        <taxon>Actinomycetota</taxon>
        <taxon>Actinomycetes</taxon>
        <taxon>Micrococcales</taxon>
        <taxon>Dermacoccaceae</taxon>
        <taxon>Yimella</taxon>
    </lineage>
</organism>
<dbReference type="AlphaFoldDB" id="A0A542EC66"/>
<proteinExistence type="predicted"/>
<evidence type="ECO:0000313" key="3">
    <source>
        <dbReference type="Proteomes" id="UP000320806"/>
    </source>
</evidence>
<feature type="transmembrane region" description="Helical" evidence="1">
    <location>
        <begin position="41"/>
        <end position="61"/>
    </location>
</feature>
<reference evidence="2 3" key="1">
    <citation type="submission" date="2019-06" db="EMBL/GenBank/DDBJ databases">
        <title>Sequencing the genomes of 1000 actinobacteria strains.</title>
        <authorList>
            <person name="Klenk H.-P."/>
        </authorList>
    </citation>
    <scope>NUCLEOTIDE SEQUENCE [LARGE SCALE GENOMIC DNA]</scope>
    <source>
        <strain evidence="2 3">DSM 19828</strain>
    </source>
</reference>
<keyword evidence="3" id="KW-1185">Reference proteome</keyword>
<feature type="transmembrane region" description="Helical" evidence="1">
    <location>
        <begin position="224"/>
        <end position="243"/>
    </location>
</feature>
<dbReference type="EMBL" id="VFMO01000001">
    <property type="protein sequence ID" value="TQJ12933.1"/>
    <property type="molecule type" value="Genomic_DNA"/>
</dbReference>
<dbReference type="RefSeq" id="WP_141927216.1">
    <property type="nucleotide sequence ID" value="NZ_BAABCI010000038.1"/>
</dbReference>
<sequence>MELGLLAPLVVLALIDSTSFGTLAIPVWVMTHPSKPRLGRILLYLSTITVFYFVLGLGLYFGAQSLRDAFASLSTSEPARWVALVAGAVLLLLGLTIEPWTEAGKKRKRAREAARRQARGPGRIERWRTSTADGSASPASVMAFATVAALIEAASMLPYLAAIGLMVAADLPTLGAVGVLASYCVVMVAPALLLLALRLSMHERIQPTLERVDRWLRNNSKETLAWVFALLGLWLISNNWRFAWDLIG</sequence>
<feature type="transmembrane region" description="Helical" evidence="1">
    <location>
        <begin position="141"/>
        <end position="168"/>
    </location>
</feature>
<dbReference type="OrthoDB" id="7062264at2"/>
<feature type="transmembrane region" description="Helical" evidence="1">
    <location>
        <begin position="174"/>
        <end position="197"/>
    </location>
</feature>
<dbReference type="InterPro" id="IPR021315">
    <property type="entry name" value="Gap/Sap"/>
</dbReference>
<comment type="caution">
    <text evidence="2">The sequence shown here is derived from an EMBL/GenBank/DDBJ whole genome shotgun (WGS) entry which is preliminary data.</text>
</comment>
<keyword evidence="1" id="KW-0812">Transmembrane</keyword>
<dbReference type="Proteomes" id="UP000320806">
    <property type="component" value="Unassembled WGS sequence"/>
</dbReference>
<name>A0A542EC66_9MICO</name>
<evidence type="ECO:0000313" key="2">
    <source>
        <dbReference type="EMBL" id="TQJ12933.1"/>
    </source>
</evidence>